<proteinExistence type="predicted"/>
<accession>A0ACC3BIK3</accession>
<gene>
    <name evidence="1" type="ORF">I4F81_000377</name>
</gene>
<reference evidence="1" key="1">
    <citation type="submission" date="2019-11" db="EMBL/GenBank/DDBJ databases">
        <title>Nori genome reveals adaptations in red seaweeds to the harsh intertidal environment.</title>
        <authorList>
            <person name="Wang D."/>
            <person name="Mao Y."/>
        </authorList>
    </citation>
    <scope>NUCLEOTIDE SEQUENCE</scope>
    <source>
        <tissue evidence="1">Gametophyte</tissue>
    </source>
</reference>
<evidence type="ECO:0000313" key="1">
    <source>
        <dbReference type="EMBL" id="KAK1857762.1"/>
    </source>
</evidence>
<dbReference type="Proteomes" id="UP000798662">
    <property type="component" value="Chromosome 1"/>
</dbReference>
<evidence type="ECO:0000313" key="2">
    <source>
        <dbReference type="Proteomes" id="UP000798662"/>
    </source>
</evidence>
<organism evidence="1 2">
    <name type="scientific">Pyropia yezoensis</name>
    <name type="common">Susabi-nori</name>
    <name type="synonym">Porphyra yezoensis</name>
    <dbReference type="NCBI Taxonomy" id="2788"/>
    <lineage>
        <taxon>Eukaryota</taxon>
        <taxon>Rhodophyta</taxon>
        <taxon>Bangiophyceae</taxon>
        <taxon>Bangiales</taxon>
        <taxon>Bangiaceae</taxon>
        <taxon>Pyropia</taxon>
    </lineage>
</organism>
<keyword evidence="2" id="KW-1185">Reference proteome</keyword>
<name>A0ACC3BIK3_PYRYE</name>
<comment type="caution">
    <text evidence="1">The sequence shown here is derived from an EMBL/GenBank/DDBJ whole genome shotgun (WGS) entry which is preliminary data.</text>
</comment>
<dbReference type="EMBL" id="CM020618">
    <property type="protein sequence ID" value="KAK1857762.1"/>
    <property type="molecule type" value="Genomic_DNA"/>
</dbReference>
<sequence>MASRSGSAPACRLVVLLFVVVAVVVADAAVPTAAKRTLLRLSGGRVAGAAQVAAAAAALSGGRPLHPVFGGGSRASTSLRVPEEGDDDEEGGGKGDGKGGGGECKAKYELQRGMFLAGEMVAPAEETILLDASTTFLRRTRRFSAAQVDASRDEAFHHFRDRFGVDLTGAKYNASAGLYTSRDGKFIAFAYALAFPLAKVADSGRLVDCPDTLAMWGGWAAEGEGVTLRGTWGGPDGVAFADEAMVTYSYLVFSPGSRRSTVVKMAGRSPLVCTAAGTCALSDTVVLDDGFHEPARGAAEGGGPSTRAPTVP</sequence>
<protein>
    <submittedName>
        <fullName evidence="1">Uncharacterized protein</fullName>
    </submittedName>
</protein>